<dbReference type="Proteomes" id="UP000288024">
    <property type="component" value="Unassembled WGS sequence"/>
</dbReference>
<comment type="caution">
    <text evidence="1">The sequence shown here is derived from an EMBL/GenBank/DDBJ whole genome shotgun (WGS) entry which is preliminary data.</text>
</comment>
<evidence type="ECO:0000313" key="1">
    <source>
        <dbReference type="EMBL" id="RVT56150.1"/>
    </source>
</evidence>
<dbReference type="Pfam" id="PF14434">
    <property type="entry name" value="Imm6"/>
    <property type="match status" value="1"/>
</dbReference>
<sequence length="180" mass="20761">MEGNMLKKFEKLNADKQVLFLLGLSETVVDELSTSPNFEAVKNALKTCWGWLQNKEHSADDIYNLLDDGTEETGLFMLMQDETEELKELAFGCIVDAVSYTNWMAFQNEGQEYLPAPIENVDESLVEQFLEGFYQTTQANRLIAERLMSILEQINENQIPELIQNRAQLEVIRDTEHYQN</sequence>
<accession>A0A437K2G7</accession>
<keyword evidence="2" id="KW-1185">Reference proteome</keyword>
<dbReference type="EMBL" id="RZTZ01000043">
    <property type="protein sequence ID" value="RVT56150.1"/>
    <property type="molecule type" value="Genomic_DNA"/>
</dbReference>
<dbReference type="InterPro" id="IPR025674">
    <property type="entry name" value="Imm6"/>
</dbReference>
<evidence type="ECO:0000313" key="2">
    <source>
        <dbReference type="Proteomes" id="UP000288024"/>
    </source>
</evidence>
<proteinExistence type="predicted"/>
<name>A0A437K2G7_9BACI</name>
<gene>
    <name evidence="1" type="ORF">EM808_28250</name>
</gene>
<reference evidence="1 2" key="1">
    <citation type="submission" date="2019-01" db="EMBL/GenBank/DDBJ databases">
        <title>Bacillus sp. M5HDSG1-1, whole genome shotgun sequence.</title>
        <authorList>
            <person name="Tuo L."/>
        </authorList>
    </citation>
    <scope>NUCLEOTIDE SEQUENCE [LARGE SCALE GENOMIC DNA]</scope>
    <source>
        <strain evidence="1 2">M5HDSG1-1</strain>
    </source>
</reference>
<dbReference type="AlphaFoldDB" id="A0A437K2G7"/>
<evidence type="ECO:0008006" key="3">
    <source>
        <dbReference type="Google" id="ProtNLM"/>
    </source>
</evidence>
<organism evidence="1 2">
    <name type="scientific">Niallia taxi</name>
    <dbReference type="NCBI Taxonomy" id="2499688"/>
    <lineage>
        <taxon>Bacteria</taxon>
        <taxon>Bacillati</taxon>
        <taxon>Bacillota</taxon>
        <taxon>Bacilli</taxon>
        <taxon>Bacillales</taxon>
        <taxon>Bacillaceae</taxon>
        <taxon>Niallia</taxon>
    </lineage>
</organism>
<protein>
    <recommendedName>
        <fullName evidence="3">Immunity protein Imm6</fullName>
    </recommendedName>
</protein>